<name>A0A6P1QRH2_9FLAO</name>
<protein>
    <submittedName>
        <fullName evidence="1">Uncharacterized protein</fullName>
    </submittedName>
</protein>
<dbReference type="Proteomes" id="UP000464318">
    <property type="component" value="Chromosome"/>
</dbReference>
<dbReference type="AlphaFoldDB" id="A0A6P1QRH2"/>
<sequence>MRKYILIIGIALANAISAQTEETKADYLLNNLDINLIFRSSLEVPEGENNQAGFKLNESRLQFIGKVNPDIKYNLRFRLNRAQEPNTLDNAPASLDFAYVEYLFGKEKQWSIMAGKHFVSTGSWEADINPVFEYQYSDYLNQQLNLFAFGTRLSYAFNANHQLQLEVYNANNKNFSQIHKNTGYDANHLKAAKLPLGANIIWKGDFWDNRFRTYYSAGVSQVAEGKTNVSLSLGNRFTFGNFDMYLDLHQTNAAVDYANLISPVLNAYNLAQNINYQPVYARHIQHQAAVLRMDYAITPKIFITGKSVLERINSRSESIERHLSHHYINLIGLEFKPFESQNFKVFTYFSNDSRKYHSKYTEQTPNTSKNMLSVGLLYLLNIL</sequence>
<dbReference type="KEGG" id="bcad:DBX24_02090"/>
<dbReference type="OrthoDB" id="846879at2"/>
<evidence type="ECO:0000313" key="2">
    <source>
        <dbReference type="Proteomes" id="UP000464318"/>
    </source>
</evidence>
<dbReference type="InterPro" id="IPR023614">
    <property type="entry name" value="Porin_dom_sf"/>
</dbReference>
<evidence type="ECO:0000313" key="1">
    <source>
        <dbReference type="EMBL" id="QHN64766.1"/>
    </source>
</evidence>
<dbReference type="RefSeq" id="WP_160223822.1">
    <property type="nucleotide sequence ID" value="NZ_CP029149.1"/>
</dbReference>
<dbReference type="InterPro" id="IPR010870">
    <property type="entry name" value="Porin_O/P"/>
</dbReference>
<gene>
    <name evidence="1" type="ORF">DBX24_02090</name>
</gene>
<keyword evidence="2" id="KW-1185">Reference proteome</keyword>
<reference evidence="1 2" key="1">
    <citation type="submission" date="2018-04" db="EMBL/GenBank/DDBJ databases">
        <title>Characteristic and Complete Genome Sequencing of A Novel Member of Infective Endocarditis Causative Bacteria: Bergeyella cardium QL-PH.</title>
        <authorList>
            <person name="Pan H."/>
            <person name="Sun E."/>
            <person name="Zhang Y."/>
        </authorList>
    </citation>
    <scope>NUCLEOTIDE SEQUENCE [LARGE SCALE GENOMIC DNA]</scope>
    <source>
        <strain evidence="1 2">HPQL</strain>
    </source>
</reference>
<accession>A0A6P1QRH2</accession>
<organism evidence="1 2">
    <name type="scientific">Bergeyella cardium</name>
    <dbReference type="NCBI Taxonomy" id="1585976"/>
    <lineage>
        <taxon>Bacteria</taxon>
        <taxon>Pseudomonadati</taxon>
        <taxon>Bacteroidota</taxon>
        <taxon>Flavobacteriia</taxon>
        <taxon>Flavobacteriales</taxon>
        <taxon>Weeksellaceae</taxon>
        <taxon>Bergeyella</taxon>
    </lineage>
</organism>
<dbReference type="EMBL" id="CP029149">
    <property type="protein sequence ID" value="QHN64766.1"/>
    <property type="molecule type" value="Genomic_DNA"/>
</dbReference>
<dbReference type="Gene3D" id="2.40.160.10">
    <property type="entry name" value="Porin"/>
    <property type="match status" value="1"/>
</dbReference>
<dbReference type="Pfam" id="PF07396">
    <property type="entry name" value="Porin_O_P"/>
    <property type="match status" value="1"/>
</dbReference>
<proteinExistence type="predicted"/>